<feature type="domain" description="O-methyltransferase C-terminal" evidence="4">
    <location>
        <begin position="240"/>
        <end position="395"/>
    </location>
</feature>
<comment type="caution">
    <text evidence="6">The sequence shown here is derived from an EMBL/GenBank/DDBJ whole genome shotgun (WGS) entry which is preliminary data.</text>
</comment>
<proteinExistence type="predicted"/>
<feature type="domain" description="O-methyltransferase dimerisation" evidence="5">
    <location>
        <begin position="80"/>
        <end position="157"/>
    </location>
</feature>
<dbReference type="EMBL" id="JARKIE010000059">
    <property type="protein sequence ID" value="KAJ7691351.1"/>
    <property type="molecule type" value="Genomic_DNA"/>
</dbReference>
<dbReference type="Pfam" id="PF08100">
    <property type="entry name" value="Dimerisation"/>
    <property type="match status" value="1"/>
</dbReference>
<dbReference type="GO" id="GO:0046983">
    <property type="term" value="F:protein dimerization activity"/>
    <property type="evidence" value="ECO:0007669"/>
    <property type="project" value="InterPro"/>
</dbReference>
<dbReference type="PANTHER" id="PTHR43712">
    <property type="entry name" value="PUTATIVE (AFU_ORTHOLOGUE AFUA_4G14580)-RELATED"/>
    <property type="match status" value="1"/>
</dbReference>
<dbReference type="InterPro" id="IPR036390">
    <property type="entry name" value="WH_DNA-bd_sf"/>
</dbReference>
<keyword evidence="2" id="KW-0808">Transferase</keyword>
<name>A0AAD7DH79_MYCRO</name>
<dbReference type="GO" id="GO:0032259">
    <property type="term" value="P:methylation"/>
    <property type="evidence" value="ECO:0007669"/>
    <property type="project" value="UniProtKB-KW"/>
</dbReference>
<dbReference type="InterPro" id="IPR016461">
    <property type="entry name" value="COMT-like"/>
</dbReference>
<evidence type="ECO:0000256" key="3">
    <source>
        <dbReference type="ARBA" id="ARBA00022691"/>
    </source>
</evidence>
<dbReference type="PROSITE" id="PS51683">
    <property type="entry name" value="SAM_OMT_II"/>
    <property type="match status" value="1"/>
</dbReference>
<protein>
    <submittedName>
        <fullName evidence="6">O-methyltransferase</fullName>
    </submittedName>
</protein>
<dbReference type="PANTHER" id="PTHR43712:SF2">
    <property type="entry name" value="O-METHYLTRANSFERASE CICE"/>
    <property type="match status" value="1"/>
</dbReference>
<evidence type="ECO:0000259" key="4">
    <source>
        <dbReference type="Pfam" id="PF00891"/>
    </source>
</evidence>
<accession>A0AAD7DH79</accession>
<reference evidence="6" key="1">
    <citation type="submission" date="2023-03" db="EMBL/GenBank/DDBJ databases">
        <title>Massive genome expansion in bonnet fungi (Mycena s.s.) driven by repeated elements and novel gene families across ecological guilds.</title>
        <authorList>
            <consortium name="Lawrence Berkeley National Laboratory"/>
            <person name="Harder C.B."/>
            <person name="Miyauchi S."/>
            <person name="Viragh M."/>
            <person name="Kuo A."/>
            <person name="Thoen E."/>
            <person name="Andreopoulos B."/>
            <person name="Lu D."/>
            <person name="Skrede I."/>
            <person name="Drula E."/>
            <person name="Henrissat B."/>
            <person name="Morin E."/>
            <person name="Kohler A."/>
            <person name="Barry K."/>
            <person name="LaButti K."/>
            <person name="Morin E."/>
            <person name="Salamov A."/>
            <person name="Lipzen A."/>
            <person name="Mereny Z."/>
            <person name="Hegedus B."/>
            <person name="Baldrian P."/>
            <person name="Stursova M."/>
            <person name="Weitz H."/>
            <person name="Taylor A."/>
            <person name="Grigoriev I.V."/>
            <person name="Nagy L.G."/>
            <person name="Martin F."/>
            <person name="Kauserud H."/>
        </authorList>
    </citation>
    <scope>NUCLEOTIDE SEQUENCE</scope>
    <source>
        <strain evidence="6">CBHHK067</strain>
    </source>
</reference>
<dbReference type="Pfam" id="PF00891">
    <property type="entry name" value="Methyltransf_2"/>
    <property type="match status" value="1"/>
</dbReference>
<dbReference type="SUPFAM" id="SSF53335">
    <property type="entry name" value="S-adenosyl-L-methionine-dependent methyltransferases"/>
    <property type="match status" value="1"/>
</dbReference>
<keyword evidence="3" id="KW-0949">S-adenosyl-L-methionine</keyword>
<dbReference type="GO" id="GO:0008171">
    <property type="term" value="F:O-methyltransferase activity"/>
    <property type="evidence" value="ECO:0007669"/>
    <property type="project" value="InterPro"/>
</dbReference>
<dbReference type="InterPro" id="IPR012967">
    <property type="entry name" value="COMT_dimerisation"/>
</dbReference>
<dbReference type="Gene3D" id="1.10.10.10">
    <property type="entry name" value="Winged helix-like DNA-binding domain superfamily/Winged helix DNA-binding domain"/>
    <property type="match status" value="1"/>
</dbReference>
<dbReference type="InterPro" id="IPR036388">
    <property type="entry name" value="WH-like_DNA-bd_sf"/>
</dbReference>
<sequence length="472" mass="51739">MALKSHLRLLGELILQSIDAIESRMDAECVEFPSLTDPFDPTAKAESVLLGADLLTATSHIIAAASQLIAMVRSPVQTIMEYSLLFHLPSCMRAAVESNMVEIIREAGAQGIHAKDIAKINNTDPVKAARILRLLANHHIFTEIQPDVFRSNRLSSVVDSGKAVPELQESPHRRHVNTPGISALLLMHTDEAFKGSAYLTEAFTDPTTAHSGKATDSPWNIAAKTDTFLFDWYDLPENTHLKTRFSFGMACSTQLEPPDTILKGFKWADLPADSVVVDLGGGVGSTTLVIANAAQQVRLVVQDRASVIEDAKLYWADAAPELLQMGRIKLQVHDFFTAQPLTNVAVFLLRWIMHDWADSSAIQILRHLREAAAPQTKLVTVDIILPYTCRDTCITDLIPGAARSPAPQPLLPNMGAASNMKYWLDFQMFVLGNCQERTLGHFVQLAAESGWKVVEVHHIAGSSLGQCISVPL</sequence>
<evidence type="ECO:0000256" key="1">
    <source>
        <dbReference type="ARBA" id="ARBA00022603"/>
    </source>
</evidence>
<evidence type="ECO:0000256" key="2">
    <source>
        <dbReference type="ARBA" id="ARBA00022679"/>
    </source>
</evidence>
<dbReference type="SUPFAM" id="SSF46785">
    <property type="entry name" value="Winged helix' DNA-binding domain"/>
    <property type="match status" value="1"/>
</dbReference>
<evidence type="ECO:0000313" key="7">
    <source>
        <dbReference type="Proteomes" id="UP001221757"/>
    </source>
</evidence>
<dbReference type="Gene3D" id="3.40.50.150">
    <property type="entry name" value="Vaccinia Virus protein VP39"/>
    <property type="match status" value="1"/>
</dbReference>
<dbReference type="InterPro" id="IPR001077">
    <property type="entry name" value="COMT_C"/>
</dbReference>
<keyword evidence="1" id="KW-0489">Methyltransferase</keyword>
<organism evidence="6 7">
    <name type="scientific">Mycena rosella</name>
    <name type="common">Pink bonnet</name>
    <name type="synonym">Agaricus rosellus</name>
    <dbReference type="NCBI Taxonomy" id="1033263"/>
    <lineage>
        <taxon>Eukaryota</taxon>
        <taxon>Fungi</taxon>
        <taxon>Dikarya</taxon>
        <taxon>Basidiomycota</taxon>
        <taxon>Agaricomycotina</taxon>
        <taxon>Agaricomycetes</taxon>
        <taxon>Agaricomycetidae</taxon>
        <taxon>Agaricales</taxon>
        <taxon>Marasmiineae</taxon>
        <taxon>Mycenaceae</taxon>
        <taxon>Mycena</taxon>
    </lineage>
</organism>
<dbReference type="Proteomes" id="UP001221757">
    <property type="component" value="Unassembled WGS sequence"/>
</dbReference>
<evidence type="ECO:0000259" key="5">
    <source>
        <dbReference type="Pfam" id="PF08100"/>
    </source>
</evidence>
<dbReference type="AlphaFoldDB" id="A0AAD7DH79"/>
<keyword evidence="7" id="KW-1185">Reference proteome</keyword>
<dbReference type="InterPro" id="IPR029063">
    <property type="entry name" value="SAM-dependent_MTases_sf"/>
</dbReference>
<gene>
    <name evidence="6" type="ORF">B0H17DRAFT_935152</name>
</gene>
<evidence type="ECO:0000313" key="6">
    <source>
        <dbReference type="EMBL" id="KAJ7691351.1"/>
    </source>
</evidence>